<accession>A0A165EVA9</accession>
<feature type="non-terminal residue" evidence="2">
    <location>
        <position position="1"/>
    </location>
</feature>
<dbReference type="InParanoid" id="A0A165EVA9"/>
<organism evidence="2 3">
    <name type="scientific">Laetiporus sulphureus 93-53</name>
    <dbReference type="NCBI Taxonomy" id="1314785"/>
    <lineage>
        <taxon>Eukaryota</taxon>
        <taxon>Fungi</taxon>
        <taxon>Dikarya</taxon>
        <taxon>Basidiomycota</taxon>
        <taxon>Agaricomycotina</taxon>
        <taxon>Agaricomycetes</taxon>
        <taxon>Polyporales</taxon>
        <taxon>Laetiporus</taxon>
    </lineage>
</organism>
<comment type="similarity">
    <text evidence="1">Belongs to the CWC16 family.</text>
</comment>
<reference evidence="2 3" key="1">
    <citation type="journal article" date="2016" name="Mol. Biol. Evol.">
        <title>Comparative Genomics of Early-Diverging Mushroom-Forming Fungi Provides Insights into the Origins of Lignocellulose Decay Capabilities.</title>
        <authorList>
            <person name="Nagy L.G."/>
            <person name="Riley R."/>
            <person name="Tritt A."/>
            <person name="Adam C."/>
            <person name="Daum C."/>
            <person name="Floudas D."/>
            <person name="Sun H."/>
            <person name="Yadav J.S."/>
            <person name="Pangilinan J."/>
            <person name="Larsson K.H."/>
            <person name="Matsuura K."/>
            <person name="Barry K."/>
            <person name="Labutti K."/>
            <person name="Kuo R."/>
            <person name="Ohm R.A."/>
            <person name="Bhattacharya S.S."/>
            <person name="Shirouzu T."/>
            <person name="Yoshinaga Y."/>
            <person name="Martin F.M."/>
            <person name="Grigoriev I.V."/>
            <person name="Hibbett D.S."/>
        </authorList>
    </citation>
    <scope>NUCLEOTIDE SEQUENCE [LARGE SCALE GENOMIC DNA]</scope>
    <source>
        <strain evidence="2 3">93-53</strain>
    </source>
</reference>
<dbReference type="GO" id="GO:0000398">
    <property type="term" value="P:mRNA splicing, via spliceosome"/>
    <property type="evidence" value="ECO:0007669"/>
    <property type="project" value="InterPro"/>
</dbReference>
<evidence type="ECO:0000313" key="3">
    <source>
        <dbReference type="Proteomes" id="UP000076871"/>
    </source>
</evidence>
<dbReference type="GeneID" id="63825614"/>
<dbReference type="GO" id="GO:0005684">
    <property type="term" value="C:U2-type spliceosomal complex"/>
    <property type="evidence" value="ECO:0007669"/>
    <property type="project" value="TreeGrafter"/>
</dbReference>
<dbReference type="EMBL" id="KV427617">
    <property type="protein sequence ID" value="KZT07836.1"/>
    <property type="molecule type" value="Genomic_DNA"/>
</dbReference>
<sequence>IDQGIFIVRFELPFNIWCGTCNNHIGMGVHYNTEKRKIGSYYSMPIYAFQCKCHLCDAWFEIQTDLKV</sequence>
<dbReference type="OrthoDB" id="360327at2759"/>
<dbReference type="PANTHER" id="PTHR12111:SF2">
    <property type="entry name" value="SPLICING FACTOR YJU2B-RELATED"/>
    <property type="match status" value="1"/>
</dbReference>
<gene>
    <name evidence="2" type="ORF">LAESUDRAFT_724312</name>
</gene>
<dbReference type="Proteomes" id="UP000076871">
    <property type="component" value="Unassembled WGS sequence"/>
</dbReference>
<dbReference type="AlphaFoldDB" id="A0A165EVA9"/>
<name>A0A165EVA9_9APHY</name>
<protein>
    <submittedName>
        <fullName evidence="2">DUF572-domain-containing protein</fullName>
    </submittedName>
</protein>
<dbReference type="Pfam" id="PF04502">
    <property type="entry name" value="Saf4_Yju2"/>
    <property type="match status" value="1"/>
</dbReference>
<keyword evidence="3" id="KW-1185">Reference proteome</keyword>
<dbReference type="RefSeq" id="XP_040765576.1">
    <property type="nucleotide sequence ID" value="XM_040908585.1"/>
</dbReference>
<evidence type="ECO:0000313" key="2">
    <source>
        <dbReference type="EMBL" id="KZT07836.1"/>
    </source>
</evidence>
<dbReference type="InterPro" id="IPR007590">
    <property type="entry name" value="Saf4/Yju2"/>
</dbReference>
<dbReference type="GO" id="GO:0071014">
    <property type="term" value="C:post-mRNA release spliceosomal complex"/>
    <property type="evidence" value="ECO:0007669"/>
    <property type="project" value="TreeGrafter"/>
</dbReference>
<evidence type="ECO:0000256" key="1">
    <source>
        <dbReference type="ARBA" id="ARBA00005595"/>
    </source>
</evidence>
<dbReference type="PANTHER" id="PTHR12111">
    <property type="entry name" value="SPLICING FACTOR YJU2"/>
    <property type="match status" value="1"/>
</dbReference>
<proteinExistence type="inferred from homology"/>
<dbReference type="STRING" id="1314785.A0A165EVA9"/>